<dbReference type="EMBL" id="FNBN01000008">
    <property type="protein sequence ID" value="SDH09038.1"/>
    <property type="molecule type" value="Genomic_DNA"/>
</dbReference>
<dbReference type="OrthoDB" id="667862at2"/>
<keyword evidence="4 5" id="KW-0472">Membrane</keyword>
<protein>
    <submittedName>
        <fullName evidence="6">VIT family protein</fullName>
    </submittedName>
</protein>
<evidence type="ECO:0000256" key="2">
    <source>
        <dbReference type="ARBA" id="ARBA00022692"/>
    </source>
</evidence>
<evidence type="ECO:0000256" key="1">
    <source>
        <dbReference type="ARBA" id="ARBA00004127"/>
    </source>
</evidence>
<dbReference type="GO" id="GO:0030026">
    <property type="term" value="P:intracellular manganese ion homeostasis"/>
    <property type="evidence" value="ECO:0007669"/>
    <property type="project" value="InterPro"/>
</dbReference>
<evidence type="ECO:0000313" key="7">
    <source>
        <dbReference type="Proteomes" id="UP000199045"/>
    </source>
</evidence>
<dbReference type="CDD" id="cd01059">
    <property type="entry name" value="CCC1_like"/>
    <property type="match status" value="1"/>
</dbReference>
<dbReference type="Proteomes" id="UP000199045">
    <property type="component" value="Unassembled WGS sequence"/>
</dbReference>
<dbReference type="STRING" id="104663.SAMN04488121_108302"/>
<feature type="transmembrane region" description="Helical" evidence="5">
    <location>
        <begin position="158"/>
        <end position="179"/>
    </location>
</feature>
<dbReference type="AlphaFoldDB" id="A0A1G7ZK03"/>
<feature type="transmembrane region" description="Helical" evidence="5">
    <location>
        <begin position="133"/>
        <end position="152"/>
    </location>
</feature>
<evidence type="ECO:0000256" key="4">
    <source>
        <dbReference type="ARBA" id="ARBA00023136"/>
    </source>
</evidence>
<keyword evidence="3 5" id="KW-1133">Transmembrane helix</keyword>
<proteinExistence type="predicted"/>
<gene>
    <name evidence="6" type="ORF">SAMN04488121_108302</name>
</gene>
<feature type="transmembrane region" description="Helical" evidence="5">
    <location>
        <begin position="191"/>
        <end position="213"/>
    </location>
</feature>
<sequence length="214" mass="24028">MPKQQKAIRSSGWRTDFLIGFPDGLLLLFFTTFLLHGLPVSVQQFYTVNTCIWIAGSLLVMISAFQANRGDLQHDESTLSPEERQKLERLNISDPIIENIAAEMQKDAVQWEETLASQQVQEKHFNLATAIRSGLLTGLSFLMGGILPFLPYLRDEHFSAAASSSVLYVFIATTVFSFLKSRMTNQPTIPIILRNLAYGAAVWLGAYIILLVFR</sequence>
<accession>A0A1G7ZK03</accession>
<dbReference type="InterPro" id="IPR008217">
    <property type="entry name" value="Ccc1_fam"/>
</dbReference>
<feature type="transmembrane region" description="Helical" evidence="5">
    <location>
        <begin position="21"/>
        <end position="39"/>
    </location>
</feature>
<evidence type="ECO:0000256" key="3">
    <source>
        <dbReference type="ARBA" id="ARBA00022989"/>
    </source>
</evidence>
<dbReference type="GO" id="GO:0012505">
    <property type="term" value="C:endomembrane system"/>
    <property type="evidence" value="ECO:0007669"/>
    <property type="project" value="UniProtKB-SubCell"/>
</dbReference>
<dbReference type="Pfam" id="PF01988">
    <property type="entry name" value="VIT1"/>
    <property type="match status" value="1"/>
</dbReference>
<comment type="subcellular location">
    <subcellularLocation>
        <location evidence="1">Endomembrane system</location>
        <topology evidence="1">Multi-pass membrane protein</topology>
    </subcellularLocation>
</comment>
<evidence type="ECO:0000256" key="5">
    <source>
        <dbReference type="SAM" id="Phobius"/>
    </source>
</evidence>
<feature type="transmembrane region" description="Helical" evidence="5">
    <location>
        <begin position="45"/>
        <end position="65"/>
    </location>
</feature>
<dbReference type="GO" id="GO:0005384">
    <property type="term" value="F:manganese ion transmembrane transporter activity"/>
    <property type="evidence" value="ECO:0007669"/>
    <property type="project" value="InterPro"/>
</dbReference>
<keyword evidence="2 5" id="KW-0812">Transmembrane</keyword>
<evidence type="ECO:0000313" key="6">
    <source>
        <dbReference type="EMBL" id="SDH09038.1"/>
    </source>
</evidence>
<dbReference type="RefSeq" id="WP_089836637.1">
    <property type="nucleotide sequence ID" value="NZ_FNBN01000008.1"/>
</dbReference>
<reference evidence="6 7" key="1">
    <citation type="submission" date="2016-10" db="EMBL/GenBank/DDBJ databases">
        <authorList>
            <person name="de Groot N.N."/>
        </authorList>
    </citation>
    <scope>NUCLEOTIDE SEQUENCE [LARGE SCALE GENOMIC DNA]</scope>
    <source>
        <strain evidence="6 7">DSM 527</strain>
    </source>
</reference>
<name>A0A1G7ZK03_CHIFI</name>
<organism evidence="6 7">
    <name type="scientific">Chitinophaga filiformis</name>
    <name type="common">Myxococcus filiformis</name>
    <name type="synonym">Flexibacter filiformis</name>
    <dbReference type="NCBI Taxonomy" id="104663"/>
    <lineage>
        <taxon>Bacteria</taxon>
        <taxon>Pseudomonadati</taxon>
        <taxon>Bacteroidota</taxon>
        <taxon>Chitinophagia</taxon>
        <taxon>Chitinophagales</taxon>
        <taxon>Chitinophagaceae</taxon>
        <taxon>Chitinophaga</taxon>
    </lineage>
</organism>